<dbReference type="OrthoDB" id="10023262at2759"/>
<dbReference type="PROSITE" id="PS00243">
    <property type="entry name" value="I_EGF_1"/>
    <property type="match status" value="2"/>
</dbReference>
<evidence type="ECO:0000313" key="4">
    <source>
        <dbReference type="Proteomes" id="UP000770661"/>
    </source>
</evidence>
<reference evidence="3" key="1">
    <citation type="submission" date="2020-07" db="EMBL/GenBank/DDBJ databases">
        <title>The High-quality genome of the commercially important snow crab, Chionoecetes opilio.</title>
        <authorList>
            <person name="Jeong J.-H."/>
            <person name="Ryu S."/>
        </authorList>
    </citation>
    <scope>NUCLEOTIDE SEQUENCE</scope>
    <source>
        <strain evidence="3">MADBK_172401_WGS</strain>
        <tissue evidence="3">Digestive gland</tissue>
    </source>
</reference>
<proteinExistence type="predicted"/>
<protein>
    <submittedName>
        <fullName evidence="3">Uncharacterized protein</fullName>
    </submittedName>
</protein>
<name>A0A8J4XR05_CHIOP</name>
<evidence type="ECO:0000313" key="3">
    <source>
        <dbReference type="EMBL" id="KAG0712448.1"/>
    </source>
</evidence>
<evidence type="ECO:0000256" key="2">
    <source>
        <dbReference type="ARBA" id="ARBA00023157"/>
    </source>
</evidence>
<evidence type="ECO:0000256" key="1">
    <source>
        <dbReference type="ARBA" id="ARBA00022729"/>
    </source>
</evidence>
<sequence>MGKWAKYSKKYKKEWETEEPLREWICSVEGNDSKAACRICHNILRAQHADLVSHASTAKHLRNAGLGGEVVKKEAGKGKRKGGKRGTKDTKQPLIMDAMLEAKDRLDDDVPAMLQAKVCLDEVVNPASLGFIGSGSIAQALLTTFLHEGVCAGVCRRCVGGQVCVGGGVCVCRRCVCVCRRCVCVCVGGGVCVCVGGGGVCVCRRCVCV</sequence>
<dbReference type="AlphaFoldDB" id="A0A8J4XR05"/>
<accession>A0A8J4XR05</accession>
<gene>
    <name evidence="3" type="ORF">GWK47_018445</name>
</gene>
<keyword evidence="1" id="KW-0732">Signal</keyword>
<keyword evidence="2" id="KW-1015">Disulfide bond</keyword>
<organism evidence="3 4">
    <name type="scientific">Chionoecetes opilio</name>
    <name type="common">Atlantic snow crab</name>
    <name type="synonym">Cancer opilio</name>
    <dbReference type="NCBI Taxonomy" id="41210"/>
    <lineage>
        <taxon>Eukaryota</taxon>
        <taxon>Metazoa</taxon>
        <taxon>Ecdysozoa</taxon>
        <taxon>Arthropoda</taxon>
        <taxon>Crustacea</taxon>
        <taxon>Multicrustacea</taxon>
        <taxon>Malacostraca</taxon>
        <taxon>Eumalacostraca</taxon>
        <taxon>Eucarida</taxon>
        <taxon>Decapoda</taxon>
        <taxon>Pleocyemata</taxon>
        <taxon>Brachyura</taxon>
        <taxon>Eubrachyura</taxon>
        <taxon>Majoidea</taxon>
        <taxon>Majidae</taxon>
        <taxon>Chionoecetes</taxon>
    </lineage>
</organism>
<dbReference type="Proteomes" id="UP000770661">
    <property type="component" value="Unassembled WGS sequence"/>
</dbReference>
<dbReference type="InterPro" id="IPR057243">
    <property type="entry name" value="Integrin_I-EGF_CS"/>
</dbReference>
<comment type="caution">
    <text evidence="3">The sequence shown here is derived from an EMBL/GenBank/DDBJ whole genome shotgun (WGS) entry which is preliminary data.</text>
</comment>
<dbReference type="EMBL" id="JACEEZ010022410">
    <property type="protein sequence ID" value="KAG0712448.1"/>
    <property type="molecule type" value="Genomic_DNA"/>
</dbReference>
<keyword evidence="4" id="KW-1185">Reference proteome</keyword>